<evidence type="ECO:0000256" key="1">
    <source>
        <dbReference type="SAM" id="MobiDB-lite"/>
    </source>
</evidence>
<gene>
    <name evidence="3" type="ORF">SAMN05216259_104158</name>
</gene>
<keyword evidence="2" id="KW-1133">Transmembrane helix</keyword>
<evidence type="ECO:0008006" key="5">
    <source>
        <dbReference type="Google" id="ProtNLM"/>
    </source>
</evidence>
<dbReference type="STRING" id="310781.SAMN05216259_104158"/>
<keyword evidence="2" id="KW-0472">Membrane</keyword>
<protein>
    <recommendedName>
        <fullName evidence="5">Transmembrane protein</fullName>
    </recommendedName>
</protein>
<sequence length="220" mass="24047">MKGPTPRAAAARARHALRGVKSRVLRAFRALYGESPLHLALLLASFALCGYALDRLLADDWYGVAKWIVGAALLHDLVLVPLYGGADWVLHRVLRLGAPSSPRRIAVVNHIRVPAFVSLLLLLVYWPLVSRDVGAARYHNATGRSLDVFRTRWLAVTAVLFALSALHLCWRLWRTRPRDAVPATGPGPLPAPQGGAGRAGRAVRWRSGRSARRVGGRSGR</sequence>
<feature type="transmembrane region" description="Helical" evidence="2">
    <location>
        <begin position="149"/>
        <end position="170"/>
    </location>
</feature>
<evidence type="ECO:0000313" key="3">
    <source>
        <dbReference type="EMBL" id="SDN44065.1"/>
    </source>
</evidence>
<name>A0A1H0BEP1_9ACTN</name>
<dbReference type="RefSeq" id="WP_176930210.1">
    <property type="nucleotide sequence ID" value="NZ_FNIE01000004.1"/>
</dbReference>
<feature type="compositionally biased region" description="Basic residues" evidence="1">
    <location>
        <begin position="201"/>
        <end position="220"/>
    </location>
</feature>
<evidence type="ECO:0000313" key="4">
    <source>
        <dbReference type="Proteomes" id="UP000199341"/>
    </source>
</evidence>
<reference evidence="3 4" key="1">
    <citation type="submission" date="2016-10" db="EMBL/GenBank/DDBJ databases">
        <authorList>
            <person name="de Groot N.N."/>
        </authorList>
    </citation>
    <scope>NUCLEOTIDE SEQUENCE [LARGE SCALE GENOMIC DNA]</scope>
    <source>
        <strain evidence="3 4">CGMCC 4.2022</strain>
    </source>
</reference>
<dbReference type="EMBL" id="FNIE01000004">
    <property type="protein sequence ID" value="SDN44065.1"/>
    <property type="molecule type" value="Genomic_DNA"/>
</dbReference>
<organism evidence="3 4">
    <name type="scientific">Actinacidiphila guanduensis</name>
    <dbReference type="NCBI Taxonomy" id="310781"/>
    <lineage>
        <taxon>Bacteria</taxon>
        <taxon>Bacillati</taxon>
        <taxon>Actinomycetota</taxon>
        <taxon>Actinomycetes</taxon>
        <taxon>Kitasatosporales</taxon>
        <taxon>Streptomycetaceae</taxon>
        <taxon>Actinacidiphila</taxon>
    </lineage>
</organism>
<feature type="transmembrane region" description="Helical" evidence="2">
    <location>
        <begin position="111"/>
        <end position="129"/>
    </location>
</feature>
<proteinExistence type="predicted"/>
<keyword evidence="2" id="KW-0812">Transmembrane</keyword>
<feature type="transmembrane region" description="Helical" evidence="2">
    <location>
        <begin position="31"/>
        <end position="53"/>
    </location>
</feature>
<accession>A0A1H0BEP1</accession>
<dbReference type="Proteomes" id="UP000199341">
    <property type="component" value="Unassembled WGS sequence"/>
</dbReference>
<feature type="region of interest" description="Disordered" evidence="1">
    <location>
        <begin position="183"/>
        <end position="220"/>
    </location>
</feature>
<keyword evidence="4" id="KW-1185">Reference proteome</keyword>
<evidence type="ECO:0000256" key="2">
    <source>
        <dbReference type="SAM" id="Phobius"/>
    </source>
</evidence>
<feature type="transmembrane region" description="Helical" evidence="2">
    <location>
        <begin position="65"/>
        <end position="90"/>
    </location>
</feature>
<dbReference type="AlphaFoldDB" id="A0A1H0BEP1"/>